<evidence type="ECO:0000313" key="4">
    <source>
        <dbReference type="Proteomes" id="UP001597294"/>
    </source>
</evidence>
<accession>A0ABW5BHF9</accession>
<organism evidence="3 4">
    <name type="scientific">Kiloniella antarctica</name>
    <dbReference type="NCBI Taxonomy" id="1550907"/>
    <lineage>
        <taxon>Bacteria</taxon>
        <taxon>Pseudomonadati</taxon>
        <taxon>Pseudomonadota</taxon>
        <taxon>Alphaproteobacteria</taxon>
        <taxon>Rhodospirillales</taxon>
        <taxon>Kiloniellaceae</taxon>
        <taxon>Kiloniella</taxon>
    </lineage>
</organism>
<feature type="chain" id="PRO_5047305729" evidence="1">
    <location>
        <begin position="24"/>
        <end position="354"/>
    </location>
</feature>
<name>A0ABW5BHF9_9PROT</name>
<dbReference type="Proteomes" id="UP001597294">
    <property type="component" value="Unassembled WGS sequence"/>
</dbReference>
<dbReference type="Gene3D" id="2.40.160.10">
    <property type="entry name" value="Porin"/>
    <property type="match status" value="1"/>
</dbReference>
<evidence type="ECO:0000313" key="3">
    <source>
        <dbReference type="EMBL" id="MFD2204896.1"/>
    </source>
</evidence>
<dbReference type="RefSeq" id="WP_380248924.1">
    <property type="nucleotide sequence ID" value="NZ_JBHUII010000001.1"/>
</dbReference>
<keyword evidence="1" id="KW-0732">Signal</keyword>
<keyword evidence="4" id="KW-1185">Reference proteome</keyword>
<comment type="caution">
    <text evidence="3">The sequence shown here is derived from an EMBL/GenBank/DDBJ whole genome shotgun (WGS) entry which is preliminary data.</text>
</comment>
<protein>
    <submittedName>
        <fullName evidence="3">Porin</fullName>
    </submittedName>
</protein>
<dbReference type="Pfam" id="PF13609">
    <property type="entry name" value="Porin_4"/>
    <property type="match status" value="1"/>
</dbReference>
<dbReference type="SUPFAM" id="SSF56935">
    <property type="entry name" value="Porins"/>
    <property type="match status" value="1"/>
</dbReference>
<evidence type="ECO:0000256" key="1">
    <source>
        <dbReference type="SAM" id="SignalP"/>
    </source>
</evidence>
<sequence length="354" mass="36217">MKKVLLASSALVAGAAFSAPAMAADGEIVWSAFTQFHVSSTGVDGDSAGVGGDTNKGVDFNTNSEVALTYTATADNGLTYGLHLQLEADQNTSNNSDENHIFLEGDFGRVELGDQDSAADRLMVSGSSVGFQFGMLGNYTGSVLYNTGYTGSGAGARTAADLNDSSDNTKITYFTPTFNGFKAGVSFAPDSDNGNTASGSSAGTDNHIDGGINYSGSFNDFSIDAGLVASTEEQSATGSDDNTYYGVGGGLKVGYAGFSAAVGYIHEDLEDTAEVDTVDAGIAYATGPWSASLGAAWSQRDNDGGTDIDFTAYSAGVGYEIAPGLNTWVAGTVGEYEGFAEDFTNVQAGVSVSF</sequence>
<dbReference type="InterPro" id="IPR023614">
    <property type="entry name" value="Porin_dom_sf"/>
</dbReference>
<feature type="domain" description="Porin" evidence="2">
    <location>
        <begin position="10"/>
        <end position="336"/>
    </location>
</feature>
<feature type="signal peptide" evidence="1">
    <location>
        <begin position="1"/>
        <end position="23"/>
    </location>
</feature>
<dbReference type="EMBL" id="JBHUII010000001">
    <property type="protein sequence ID" value="MFD2204896.1"/>
    <property type="molecule type" value="Genomic_DNA"/>
</dbReference>
<proteinExistence type="predicted"/>
<reference evidence="4" key="1">
    <citation type="journal article" date="2019" name="Int. J. Syst. Evol. Microbiol.">
        <title>The Global Catalogue of Microorganisms (GCM) 10K type strain sequencing project: providing services to taxonomists for standard genome sequencing and annotation.</title>
        <authorList>
            <consortium name="The Broad Institute Genomics Platform"/>
            <consortium name="The Broad Institute Genome Sequencing Center for Infectious Disease"/>
            <person name="Wu L."/>
            <person name="Ma J."/>
        </authorList>
    </citation>
    <scope>NUCLEOTIDE SEQUENCE [LARGE SCALE GENOMIC DNA]</scope>
    <source>
        <strain evidence="4">CGMCC 4.7192</strain>
    </source>
</reference>
<dbReference type="InterPro" id="IPR033900">
    <property type="entry name" value="Gram_neg_porin_domain"/>
</dbReference>
<evidence type="ECO:0000259" key="2">
    <source>
        <dbReference type="Pfam" id="PF13609"/>
    </source>
</evidence>
<gene>
    <name evidence="3" type="ORF">ACFSKO_04715</name>
</gene>